<reference evidence="1" key="1">
    <citation type="submission" date="2021-05" db="EMBL/GenBank/DDBJ databases">
        <title>Energy efficiency and biological interactions define the core microbiome of deep oligotrophic groundwater.</title>
        <authorList>
            <person name="Mehrshad M."/>
            <person name="Lopez-Fernandez M."/>
            <person name="Bell E."/>
            <person name="Bernier-Latmani R."/>
            <person name="Bertilsson S."/>
            <person name="Dopson M."/>
        </authorList>
    </citation>
    <scope>NUCLEOTIDE SEQUENCE</scope>
    <source>
        <strain evidence="1">Modern_marine.mb.64</strain>
    </source>
</reference>
<dbReference type="InterPro" id="IPR027417">
    <property type="entry name" value="P-loop_NTPase"/>
</dbReference>
<accession>A0A948RVJ5</accession>
<dbReference type="Proteomes" id="UP000777784">
    <property type="component" value="Unassembled WGS sequence"/>
</dbReference>
<dbReference type="AlphaFoldDB" id="A0A948RVJ5"/>
<dbReference type="EMBL" id="JAHJDP010000032">
    <property type="protein sequence ID" value="MBU2690479.1"/>
    <property type="molecule type" value="Genomic_DNA"/>
</dbReference>
<proteinExistence type="predicted"/>
<dbReference type="SUPFAM" id="SSF52540">
    <property type="entry name" value="P-loop containing nucleoside triphosphate hydrolases"/>
    <property type="match status" value="1"/>
</dbReference>
<evidence type="ECO:0000313" key="1">
    <source>
        <dbReference type="EMBL" id="MBU2690479.1"/>
    </source>
</evidence>
<organism evidence="1 2">
    <name type="scientific">Eiseniibacteriota bacterium</name>
    <dbReference type="NCBI Taxonomy" id="2212470"/>
    <lineage>
        <taxon>Bacteria</taxon>
        <taxon>Candidatus Eiseniibacteriota</taxon>
    </lineage>
</organism>
<gene>
    <name evidence="1" type="ORF">KJ970_06085</name>
</gene>
<evidence type="ECO:0000313" key="2">
    <source>
        <dbReference type="Proteomes" id="UP000777784"/>
    </source>
</evidence>
<sequence>MGDMGNTGKDFSGIKEIFDIIILNGRPAAGKSEVIDYLKKTPVEERIRRFHIGEFEEFDDFPILWERFEDDDIYQRHGKDRLISDTHYFYEGETRPGYVFKDPFFWNFLIEKLNLFYSKRLRDCPRYHDTHTAIFEFARGTQHGGFAEAYKYLADVVLAKANTIYINVDWEESLRKNRRRYNPDKPDSILEHALEDKKIEFLYKESEWAEFSSKDPDFLIVGDRKIPYAVFENMPEKTLDPKRLGPHLEEVCAKLWKARRSL</sequence>
<comment type="caution">
    <text evidence="1">The sequence shown here is derived from an EMBL/GenBank/DDBJ whole genome shotgun (WGS) entry which is preliminary data.</text>
</comment>
<name>A0A948RVJ5_UNCEI</name>
<protein>
    <submittedName>
        <fullName evidence="1">Uncharacterized protein</fullName>
    </submittedName>
</protein>